<keyword evidence="6" id="KW-0464">Manganese</keyword>
<comment type="cofactor">
    <cofactor evidence="2">
        <name>Mg(2+)</name>
        <dbReference type="ChEBI" id="CHEBI:18420"/>
    </cofactor>
</comment>
<dbReference type="PROSITE" id="PS51462">
    <property type="entry name" value="NUDIX"/>
    <property type="match status" value="1"/>
</dbReference>
<name>A0A1R3TKS5_9HYPH</name>
<dbReference type="InterPro" id="IPR000086">
    <property type="entry name" value="NUDIX_hydrolase_dom"/>
</dbReference>
<accession>A0A1R3TKS5</accession>
<dbReference type="AlphaFoldDB" id="A0A1R3TKS5"/>
<dbReference type="Proteomes" id="UP000187891">
    <property type="component" value="Unassembled WGS sequence"/>
</dbReference>
<dbReference type="GO" id="GO:0046872">
    <property type="term" value="F:metal ion binding"/>
    <property type="evidence" value="ECO:0007669"/>
    <property type="project" value="UniProtKB-KW"/>
</dbReference>
<organism evidence="9 10">
    <name type="scientific">Agrobacterium rosae</name>
    <dbReference type="NCBI Taxonomy" id="1972867"/>
    <lineage>
        <taxon>Bacteria</taxon>
        <taxon>Pseudomonadati</taxon>
        <taxon>Pseudomonadota</taxon>
        <taxon>Alphaproteobacteria</taxon>
        <taxon>Hyphomicrobiales</taxon>
        <taxon>Rhizobiaceae</taxon>
        <taxon>Rhizobium/Agrobacterium group</taxon>
        <taxon>Agrobacterium</taxon>
    </lineage>
</organism>
<dbReference type="SUPFAM" id="SSF55811">
    <property type="entry name" value="Nudix"/>
    <property type="match status" value="1"/>
</dbReference>
<reference evidence="10" key="1">
    <citation type="submission" date="2016-10" db="EMBL/GenBank/DDBJ databases">
        <authorList>
            <person name="Wibberg D."/>
        </authorList>
    </citation>
    <scope>NUCLEOTIDE SEQUENCE [LARGE SCALE GENOMIC DNA]</scope>
</reference>
<comment type="cofactor">
    <cofactor evidence="1">
        <name>Mn(2+)</name>
        <dbReference type="ChEBI" id="CHEBI:29035"/>
    </cofactor>
</comment>
<keyword evidence="5" id="KW-0460">Magnesium</keyword>
<evidence type="ECO:0000256" key="2">
    <source>
        <dbReference type="ARBA" id="ARBA00001946"/>
    </source>
</evidence>
<dbReference type="PANTHER" id="PTHR12992">
    <property type="entry name" value="NUDIX HYDROLASE"/>
    <property type="match status" value="1"/>
</dbReference>
<evidence type="ECO:0000256" key="4">
    <source>
        <dbReference type="ARBA" id="ARBA00022801"/>
    </source>
</evidence>
<keyword evidence="3" id="KW-0479">Metal-binding</keyword>
<dbReference type="GO" id="GO:0010945">
    <property type="term" value="F:coenzyme A diphosphatase activity"/>
    <property type="evidence" value="ECO:0007669"/>
    <property type="project" value="InterPro"/>
</dbReference>
<evidence type="ECO:0000259" key="8">
    <source>
        <dbReference type="PROSITE" id="PS51462"/>
    </source>
</evidence>
<dbReference type="CDD" id="cd03426">
    <property type="entry name" value="NUDIX_CoAse_Nudt7"/>
    <property type="match status" value="1"/>
</dbReference>
<evidence type="ECO:0000256" key="1">
    <source>
        <dbReference type="ARBA" id="ARBA00001936"/>
    </source>
</evidence>
<evidence type="ECO:0000256" key="3">
    <source>
        <dbReference type="ARBA" id="ARBA00022723"/>
    </source>
</evidence>
<dbReference type="Gene3D" id="3.90.79.10">
    <property type="entry name" value="Nucleoside Triphosphate Pyrophosphohydrolase"/>
    <property type="match status" value="1"/>
</dbReference>
<dbReference type="PANTHER" id="PTHR12992:SF11">
    <property type="entry name" value="MITOCHONDRIAL COENZYME A DIPHOSPHATASE NUDT8"/>
    <property type="match status" value="1"/>
</dbReference>
<dbReference type="EMBL" id="FMUE01000001">
    <property type="protein sequence ID" value="SCX05719.1"/>
    <property type="molecule type" value="Genomic_DNA"/>
</dbReference>
<evidence type="ECO:0000256" key="7">
    <source>
        <dbReference type="SAM" id="MobiDB-lite"/>
    </source>
</evidence>
<sequence length="226" mass="24968">MALSAMHDLLAFSAADFRRRVLSDGKGVAEREDADHGDHMLNPDVRLTGDGIRLKDAAVLVPVVDYGDEARVIFTQRTATLRKHSGQISFPGGGIDKEDRSPEGAALRETEEEIGLSRSYVETVGRLPDYISGTGFRIKPVLSVVKPGFDLTLNPTEVDEVFEVPLSFLMNPDNHQRGSRIFQGRERFFTKCPMASVTFGALRRASCAAFTKGFIHEQHCRTGLVF</sequence>
<keyword evidence="4 9" id="KW-0378">Hydrolase</keyword>
<evidence type="ECO:0000256" key="6">
    <source>
        <dbReference type="ARBA" id="ARBA00023211"/>
    </source>
</evidence>
<dbReference type="InterPro" id="IPR045121">
    <property type="entry name" value="CoAse"/>
</dbReference>
<protein>
    <submittedName>
        <fullName evidence="9">Putative NUDIX hydrolase</fullName>
    </submittedName>
</protein>
<evidence type="ECO:0000313" key="10">
    <source>
        <dbReference type="Proteomes" id="UP000187891"/>
    </source>
</evidence>
<proteinExistence type="predicted"/>
<gene>
    <name evidence="9" type="ORF">DSM25559_0554</name>
</gene>
<evidence type="ECO:0000313" key="9">
    <source>
        <dbReference type="EMBL" id="SCX05719.1"/>
    </source>
</evidence>
<feature type="domain" description="Nudix hydrolase" evidence="8">
    <location>
        <begin position="54"/>
        <end position="186"/>
    </location>
</feature>
<dbReference type="STRING" id="1907666.DSM25559_0554"/>
<evidence type="ECO:0000256" key="5">
    <source>
        <dbReference type="ARBA" id="ARBA00022842"/>
    </source>
</evidence>
<dbReference type="Pfam" id="PF00293">
    <property type="entry name" value="NUDIX"/>
    <property type="match status" value="1"/>
</dbReference>
<feature type="compositionally biased region" description="Basic and acidic residues" evidence="7">
    <location>
        <begin position="95"/>
        <end position="109"/>
    </location>
</feature>
<feature type="region of interest" description="Disordered" evidence="7">
    <location>
        <begin position="85"/>
        <end position="109"/>
    </location>
</feature>
<dbReference type="InterPro" id="IPR015797">
    <property type="entry name" value="NUDIX_hydrolase-like_dom_sf"/>
</dbReference>